<dbReference type="PANTHER" id="PTHR23131:SF0">
    <property type="entry name" value="ENDORIBONUCLEASE LACTB2"/>
    <property type="match status" value="1"/>
</dbReference>
<dbReference type="AlphaFoldDB" id="A0A1R0F8E6"/>
<dbReference type="OrthoDB" id="9788263at2"/>
<reference evidence="2 3" key="1">
    <citation type="submission" date="2016-12" db="EMBL/GenBank/DDBJ databases">
        <title>Comparative genomics of Bartonella apis.</title>
        <authorList>
            <person name="Engel P."/>
        </authorList>
    </citation>
    <scope>NUCLEOTIDE SEQUENCE [LARGE SCALE GENOMIC DNA]</scope>
    <source>
        <strain evidence="2 3">PEB0149</strain>
    </source>
</reference>
<evidence type="ECO:0000313" key="2">
    <source>
        <dbReference type="EMBL" id="OLY43238.1"/>
    </source>
</evidence>
<comment type="caution">
    <text evidence="2">The sequence shown here is derived from an EMBL/GenBank/DDBJ whole genome shotgun (WGS) entry which is preliminary data.</text>
</comment>
<dbReference type="EMBL" id="LXYT01000002">
    <property type="protein sequence ID" value="OLY43238.1"/>
    <property type="molecule type" value="Genomic_DNA"/>
</dbReference>
<dbReference type="InterPro" id="IPR036866">
    <property type="entry name" value="RibonucZ/Hydroxyglut_hydro"/>
</dbReference>
<protein>
    <submittedName>
        <fullName evidence="2">Glyoxylase, beta-lactamase superfamily II</fullName>
    </submittedName>
</protein>
<dbReference type="Gene3D" id="3.60.15.10">
    <property type="entry name" value="Ribonuclease Z/Hydroxyacylglutathione hydrolase-like"/>
    <property type="match status" value="1"/>
</dbReference>
<dbReference type="SUPFAM" id="SSF56281">
    <property type="entry name" value="Metallo-hydrolase/oxidoreductase"/>
    <property type="match status" value="1"/>
</dbReference>
<dbReference type="PANTHER" id="PTHR23131">
    <property type="entry name" value="ENDORIBONUCLEASE LACTB2"/>
    <property type="match status" value="1"/>
</dbReference>
<dbReference type="InterPro" id="IPR041516">
    <property type="entry name" value="LACTB2_WH"/>
</dbReference>
<gene>
    <name evidence="2" type="ORF">PEB0149_006630</name>
</gene>
<dbReference type="GeneID" id="92991675"/>
<evidence type="ECO:0000313" key="3">
    <source>
        <dbReference type="Proteomes" id="UP000187344"/>
    </source>
</evidence>
<sequence length="301" mass="33381">MRVDFNKDFTPQYGQAVVLGNDIRRVTAHNPSPFTFTGTNSYILGKDELAIIDPGPDDDDQLQTLLRVIAEHRLDYIFITHSHSDHCGLAKRLSNLTGARIVAEGRYRPALTNVLNNSIALDADCDKNFKPDIILGDGETIEGNGWKLTSVTTPGHMANHTAYVLDKTGVLFTGDHVMAWATTVVAPPDGAMQDYMQSLTKLLSRNDKIYLPGHGGPVMKPHAYVRAIIAHRKMRERAIIERLREGDRTISEIVKAIYRTLDNRLHKAAALSVLAHLEDLVEKGIVITDEPLSLFSSYSLS</sequence>
<dbReference type="SMART" id="SM00849">
    <property type="entry name" value="Lactamase_B"/>
    <property type="match status" value="1"/>
</dbReference>
<dbReference type="CDD" id="cd16278">
    <property type="entry name" value="metallo-hydrolase-like_MBL-fold"/>
    <property type="match status" value="1"/>
</dbReference>
<dbReference type="Gene3D" id="1.10.10.10">
    <property type="entry name" value="Winged helix-like DNA-binding domain superfamily/Winged helix DNA-binding domain"/>
    <property type="match status" value="1"/>
</dbReference>
<accession>A0A1R0F8E6</accession>
<dbReference type="RefSeq" id="WP_075870133.1">
    <property type="nucleotide sequence ID" value="NZ_CALYQA010000001.1"/>
</dbReference>
<dbReference type="InterPro" id="IPR050662">
    <property type="entry name" value="Sec-metab_biosynth-thioest"/>
</dbReference>
<dbReference type="Proteomes" id="UP000187344">
    <property type="component" value="Unassembled WGS sequence"/>
</dbReference>
<feature type="domain" description="Metallo-beta-lactamase" evidence="1">
    <location>
        <begin position="38"/>
        <end position="214"/>
    </location>
</feature>
<keyword evidence="3" id="KW-1185">Reference proteome</keyword>
<dbReference type="InterPro" id="IPR036388">
    <property type="entry name" value="WH-like_DNA-bd_sf"/>
</dbReference>
<evidence type="ECO:0000259" key="1">
    <source>
        <dbReference type="SMART" id="SM00849"/>
    </source>
</evidence>
<dbReference type="Pfam" id="PF00753">
    <property type="entry name" value="Lactamase_B"/>
    <property type="match status" value="1"/>
</dbReference>
<proteinExistence type="predicted"/>
<name>A0A1R0F8E6_9HYPH</name>
<organism evidence="2 3">
    <name type="scientific">Bartonella apis</name>
    <dbReference type="NCBI Taxonomy" id="1686310"/>
    <lineage>
        <taxon>Bacteria</taxon>
        <taxon>Pseudomonadati</taxon>
        <taxon>Pseudomonadota</taxon>
        <taxon>Alphaproteobacteria</taxon>
        <taxon>Hyphomicrobiales</taxon>
        <taxon>Bartonellaceae</taxon>
        <taxon>Bartonella</taxon>
    </lineage>
</organism>
<dbReference type="Pfam" id="PF17778">
    <property type="entry name" value="WHD_BLACT"/>
    <property type="match status" value="1"/>
</dbReference>
<dbReference type="InterPro" id="IPR001279">
    <property type="entry name" value="Metallo-B-lactamas"/>
</dbReference>